<evidence type="ECO:0000313" key="3">
    <source>
        <dbReference type="EMBL" id="MBB4689837.1"/>
    </source>
</evidence>
<dbReference type="EMBL" id="JACHMG010000001">
    <property type="protein sequence ID" value="MBB4689837.1"/>
    <property type="molecule type" value="Genomic_DNA"/>
</dbReference>
<dbReference type="Proteomes" id="UP000581769">
    <property type="component" value="Unassembled WGS sequence"/>
</dbReference>
<reference evidence="3 4" key="1">
    <citation type="submission" date="2020-08" db="EMBL/GenBank/DDBJ databases">
        <title>Sequencing the genomes of 1000 actinobacteria strains.</title>
        <authorList>
            <person name="Klenk H.-P."/>
        </authorList>
    </citation>
    <scope>NUCLEOTIDE SEQUENCE [LARGE SCALE GENOMIC DNA]</scope>
    <source>
        <strain evidence="3 4">DSM 45859</strain>
    </source>
</reference>
<dbReference type="RefSeq" id="WP_184784298.1">
    <property type="nucleotide sequence ID" value="NZ_JACHMG010000001.1"/>
</dbReference>
<keyword evidence="2" id="KW-1133">Transmembrane helix</keyword>
<proteinExistence type="predicted"/>
<keyword evidence="2" id="KW-0472">Membrane</keyword>
<feature type="transmembrane region" description="Helical" evidence="2">
    <location>
        <begin position="33"/>
        <end position="54"/>
    </location>
</feature>
<evidence type="ECO:0000256" key="2">
    <source>
        <dbReference type="SAM" id="Phobius"/>
    </source>
</evidence>
<accession>A0A840J8Z9</accession>
<keyword evidence="4" id="KW-1185">Reference proteome</keyword>
<keyword evidence="2" id="KW-0812">Transmembrane</keyword>
<name>A0A840J8Z9_9PSEU</name>
<evidence type="ECO:0000313" key="4">
    <source>
        <dbReference type="Proteomes" id="UP000581769"/>
    </source>
</evidence>
<feature type="region of interest" description="Disordered" evidence="1">
    <location>
        <begin position="80"/>
        <end position="105"/>
    </location>
</feature>
<sequence>MTGQHAAPVGEPTVWQRLGAWARTAPGRYRKALAALWGVLTAPVVVGVLAAAGVHIDGDTAALIITAGSLVLGTGAVAASKPNDSATAPASVDPLYAEDVTRGPA</sequence>
<gene>
    <name evidence="3" type="ORF">BJY18_007322</name>
</gene>
<evidence type="ECO:0008006" key="5">
    <source>
        <dbReference type="Google" id="ProtNLM"/>
    </source>
</evidence>
<organism evidence="3 4">
    <name type="scientific">Amycolatopsis jiangsuensis</name>
    <dbReference type="NCBI Taxonomy" id="1181879"/>
    <lineage>
        <taxon>Bacteria</taxon>
        <taxon>Bacillati</taxon>
        <taxon>Actinomycetota</taxon>
        <taxon>Actinomycetes</taxon>
        <taxon>Pseudonocardiales</taxon>
        <taxon>Pseudonocardiaceae</taxon>
        <taxon>Amycolatopsis</taxon>
    </lineage>
</organism>
<evidence type="ECO:0000256" key="1">
    <source>
        <dbReference type="SAM" id="MobiDB-lite"/>
    </source>
</evidence>
<feature type="transmembrane region" description="Helical" evidence="2">
    <location>
        <begin position="60"/>
        <end position="79"/>
    </location>
</feature>
<protein>
    <recommendedName>
        <fullName evidence="5">Holin</fullName>
    </recommendedName>
</protein>
<dbReference type="AlphaFoldDB" id="A0A840J8Z9"/>
<comment type="caution">
    <text evidence="3">The sequence shown here is derived from an EMBL/GenBank/DDBJ whole genome shotgun (WGS) entry which is preliminary data.</text>
</comment>